<dbReference type="EMBL" id="JBHUKU010000020">
    <property type="protein sequence ID" value="MFD2462778.1"/>
    <property type="molecule type" value="Genomic_DNA"/>
</dbReference>
<dbReference type="Proteomes" id="UP001597419">
    <property type="component" value="Unassembled WGS sequence"/>
</dbReference>
<feature type="region of interest" description="Disordered" evidence="1">
    <location>
        <begin position="46"/>
        <end position="96"/>
    </location>
</feature>
<feature type="region of interest" description="Disordered" evidence="1">
    <location>
        <begin position="1"/>
        <end position="34"/>
    </location>
</feature>
<accession>A0ABW5GPI1</accession>
<keyword evidence="3" id="KW-1185">Reference proteome</keyword>
<protein>
    <submittedName>
        <fullName evidence="2">Uncharacterized protein</fullName>
    </submittedName>
</protein>
<reference evidence="3" key="1">
    <citation type="journal article" date="2019" name="Int. J. Syst. Evol. Microbiol.">
        <title>The Global Catalogue of Microorganisms (GCM) 10K type strain sequencing project: providing services to taxonomists for standard genome sequencing and annotation.</title>
        <authorList>
            <consortium name="The Broad Institute Genomics Platform"/>
            <consortium name="The Broad Institute Genome Sequencing Center for Infectious Disease"/>
            <person name="Wu L."/>
            <person name="Ma J."/>
        </authorList>
    </citation>
    <scope>NUCLEOTIDE SEQUENCE [LARGE SCALE GENOMIC DNA]</scope>
    <source>
        <strain evidence="3">CGMCC 4.7643</strain>
    </source>
</reference>
<proteinExistence type="predicted"/>
<evidence type="ECO:0000313" key="3">
    <source>
        <dbReference type="Proteomes" id="UP001597419"/>
    </source>
</evidence>
<evidence type="ECO:0000256" key="1">
    <source>
        <dbReference type="SAM" id="MobiDB-lite"/>
    </source>
</evidence>
<dbReference type="RefSeq" id="WP_345393351.1">
    <property type="nucleotide sequence ID" value="NZ_BAABHG010000005.1"/>
</dbReference>
<sequence>MSEADAVTTRLLAPAQQSGNAMATTSRPRGQNAAWQRRFISKTDGVVSIGGTPKMRTPQESWRGATFNNQRETYPTSHRTASFCSPTDQRKHHQFT</sequence>
<name>A0ABW5GPI1_9PSEU</name>
<feature type="compositionally biased region" description="Polar residues" evidence="1">
    <location>
        <begin position="15"/>
        <end position="29"/>
    </location>
</feature>
<feature type="compositionally biased region" description="Polar residues" evidence="1">
    <location>
        <begin position="66"/>
        <end position="87"/>
    </location>
</feature>
<gene>
    <name evidence="2" type="ORF">ACFSYJ_29495</name>
</gene>
<comment type="caution">
    <text evidence="2">The sequence shown here is derived from an EMBL/GenBank/DDBJ whole genome shotgun (WGS) entry which is preliminary data.</text>
</comment>
<organism evidence="2 3">
    <name type="scientific">Amycolatopsis samaneae</name>
    <dbReference type="NCBI Taxonomy" id="664691"/>
    <lineage>
        <taxon>Bacteria</taxon>
        <taxon>Bacillati</taxon>
        <taxon>Actinomycetota</taxon>
        <taxon>Actinomycetes</taxon>
        <taxon>Pseudonocardiales</taxon>
        <taxon>Pseudonocardiaceae</taxon>
        <taxon>Amycolatopsis</taxon>
    </lineage>
</organism>
<evidence type="ECO:0000313" key="2">
    <source>
        <dbReference type="EMBL" id="MFD2462778.1"/>
    </source>
</evidence>